<proteinExistence type="predicted"/>
<keyword evidence="3" id="KW-1185">Reference proteome</keyword>
<keyword evidence="1" id="KW-0472">Membrane</keyword>
<sequence>MLEKQDSVKYSFSFEKDSSYKDKTLLNVISNGKFSLLIKKIDDLNKNYKFINLDYQQQGVKDPLVFSPIEWQYNRELNIAGIKTKENFKPIFDKYKNKHRTAANKSVFLTVEKLYFNTPLGLESDMLSNGVCILFFINHDSGFQKGKTYKGLDFISMPLNLPLKTTFECKSIDEKYVELEGWIDLHEENLDVLLKSQSFINHAKEYHISQDFQISSCINIKLEKLTKTVLEGKFTSTIKGGNKLLEEIKFEICSTSYKFQNQVYNTHKGKNYTYTEWIAFEKEKHKNKEQESILQQEKRSAQDPNLNTALFLFFAAVGFFLFSLFMLWVLHNYY</sequence>
<dbReference type="OrthoDB" id="1329847at2"/>
<feature type="transmembrane region" description="Helical" evidence="1">
    <location>
        <begin position="309"/>
        <end position="330"/>
    </location>
</feature>
<organism evidence="2 3">
    <name type="scientific">Flavobacterium araucananum</name>
    <dbReference type="NCBI Taxonomy" id="946678"/>
    <lineage>
        <taxon>Bacteria</taxon>
        <taxon>Pseudomonadati</taxon>
        <taxon>Bacteroidota</taxon>
        <taxon>Flavobacteriia</taxon>
        <taxon>Flavobacteriales</taxon>
        <taxon>Flavobacteriaceae</taxon>
        <taxon>Flavobacterium</taxon>
    </lineage>
</organism>
<accession>A0A227PHC5</accession>
<dbReference type="EMBL" id="MUGS01000002">
    <property type="protein sequence ID" value="OXG09321.1"/>
    <property type="molecule type" value="Genomic_DNA"/>
</dbReference>
<evidence type="ECO:0000313" key="3">
    <source>
        <dbReference type="Proteomes" id="UP000214684"/>
    </source>
</evidence>
<evidence type="ECO:0000313" key="2">
    <source>
        <dbReference type="EMBL" id="OXG09321.1"/>
    </source>
</evidence>
<comment type="caution">
    <text evidence="2">The sequence shown here is derived from an EMBL/GenBank/DDBJ whole genome shotgun (WGS) entry which is preliminary data.</text>
</comment>
<evidence type="ECO:0000256" key="1">
    <source>
        <dbReference type="SAM" id="Phobius"/>
    </source>
</evidence>
<dbReference type="RefSeq" id="WP_089477634.1">
    <property type="nucleotide sequence ID" value="NZ_MUGS01000002.1"/>
</dbReference>
<name>A0A227PHC5_9FLAO</name>
<protein>
    <submittedName>
        <fullName evidence="2">Uncharacterized protein</fullName>
    </submittedName>
</protein>
<dbReference type="AlphaFoldDB" id="A0A227PHC5"/>
<dbReference type="Proteomes" id="UP000214684">
    <property type="component" value="Unassembled WGS sequence"/>
</dbReference>
<keyword evidence="1" id="KW-0812">Transmembrane</keyword>
<reference evidence="2 3" key="1">
    <citation type="submission" date="2016-11" db="EMBL/GenBank/DDBJ databases">
        <title>Whole genomes of Flavobacteriaceae.</title>
        <authorList>
            <person name="Stine C."/>
            <person name="Li C."/>
            <person name="Tadesse D."/>
        </authorList>
    </citation>
    <scope>NUCLEOTIDE SEQUENCE [LARGE SCALE GENOMIC DNA]</scope>
    <source>
        <strain evidence="2 3">DSM 24704</strain>
    </source>
</reference>
<keyword evidence="1" id="KW-1133">Transmembrane helix</keyword>
<gene>
    <name evidence="2" type="ORF">B0A64_00725</name>
</gene>